<gene>
    <name evidence="5" type="ORF">MIZ03_2065</name>
</gene>
<dbReference type="InterPro" id="IPR041248">
    <property type="entry name" value="YDG"/>
</dbReference>
<reference evidence="5 6" key="1">
    <citation type="journal article" date="2021" name="Microbiol. Spectr.">
        <title>A Single Bacterium Capable of Oxidation and Reduction of Iron at Circumneutral pH.</title>
        <authorList>
            <person name="Kato S."/>
            <person name="Ohkuma M."/>
        </authorList>
    </citation>
    <scope>NUCLEOTIDE SEQUENCE [LARGE SCALE GENOMIC DNA]</scope>
    <source>
        <strain evidence="5 6">MIZ03</strain>
    </source>
</reference>
<dbReference type="Pfam" id="PF18657">
    <property type="entry name" value="YDG"/>
    <property type="match status" value="1"/>
</dbReference>
<dbReference type="NCBIfam" id="TIGR01901">
    <property type="entry name" value="adhes_NPXG"/>
    <property type="match status" value="1"/>
</dbReference>
<sequence>MNCSYRSLWNDRTGTFVAVSENACCQGKKVSYGITASGAGIRFALQTLAWSVALSFATQVQALPVGGMVAAGSASISTGPANTTITQTSQNTVINWQSFNIAQGQSVQFVQPNAQAVALNRVLGADPSSIFGTLSANGKVFLVNPNGVLFGKGSSVNVGGLLASTLNITNSDFLAGNYQFLGAGTGAVLNQGTLNADSGYVALLGANVSNQGVISAQLGSVVLAAGNAMTLDVAGDGLLNIAVNEGAVNALVQNGGLIRADGGQVLLTTQAAGSLLNNAVNNTGVIQAQTLVTGKSGSIKLMGGMQSGTVNVGGRLDASAPNGGNGGFIETSAAHVKVADNVTITSQAAQGTAGTWLIDPVDFTVAAGADIAGTTLSALLVTTSVNINTAVGVDTTVAGAPPVNTLYSSTPGLGNINVNEAVTWTASSTATTLTLNAFNDVNIQAPITATTGSLTSIAGRDVNLNAAITTTTGNITSNAGRDINVNAATTTTTGDFIACCGRDININANMTTTSGNVLLRAGSDGSGNGVAGVGGTVTFAPGITYTVTSAAPNTVVVDYTPTSYATPHDYSGNFTGTGAALLTQHMLVFAQGVNKVYDGNTSATLALKGTPSLGGVVTLIPGTATFDSKDVAANIGITYTGYSLGGVDAGLFALWMSCVPGIERTSAAITPRPMSILADSASKVYGQTFTPASSAFTTPVAPVAGETVLSVTETSTGSAAGASVAGSTYPIIPSAALANGAFLPSNYTISYLNGALTVTPAPLTVTANDASKTYGQTTVLPTTAFTSTGLVNGDTVTAVTEVSPGTVPTAAVAGSPYVITPSGATGTYVPSNYTVAYINGALTIIPAPLVVTANDASKTYGQTIVLPPTAFTSTGLVNGDTVTAVTEVSPGTVPTAPVAGSPYVITPSSATGTFVPSNYTVAYINGALTIIPAPLVVTANDASKTYGQTTVLPTTAFTSTGLVNGDTVTAVTEVSPGTVPTAPVAGSPYVITPSGATGTYVPSNYTVAYVNGALTIIPAPLVVTANDASKTYGQTTVLPTTAFTSTGLVNGDTVTAVTEVSPGTVPTAPVAGSPYVITPSGATGTYVPSNYTVAYVNGALTIIPAPLVVTANDASKTYGQTTVLPTTAFTSTGLVNGDTVTAVTEVSPGTVPTAPVAGSPYVITPSGATGTYVPSNYTVAYVNGALTIIPAPLVVTANDASKTYGQTTVLPTTAFTSTGLVNGDTVTAVTEVSPGTVATAPVAGSPYVITPSGATGTYVPSNYTVAYINGALTIIPAALAVTANDASKTYGQTIVLPTTAFTSTGLVNGDTVTAVNETSPGTVPTAPVAGSPYVITPSGATGTYVPGNYTVKYVNGVLTVIPAVELPVVVPPVNPPPVTIPPNVVPPVIVTPPVAPPPVFIPPPVIVPPIVVPPPVVTPPQFIPPAVVPPVIVSVQTPLVSDVAPTRTRKQDRN</sequence>
<dbReference type="InterPro" id="IPR050909">
    <property type="entry name" value="Bact_Autotransporter_VF"/>
</dbReference>
<feature type="domain" description="Filamentous haemagglutinin FhaB/tRNA nuclease CdiA-like TPS" evidence="4">
    <location>
        <begin position="60"/>
        <end position="172"/>
    </location>
</feature>
<dbReference type="RefSeq" id="WP_223911806.1">
    <property type="nucleotide sequence ID" value="NZ_AP024238.1"/>
</dbReference>
<dbReference type="InterPro" id="IPR008638">
    <property type="entry name" value="FhaB/CdiA-like_TPS"/>
</dbReference>
<keyword evidence="3" id="KW-0732">Signal</keyword>
<evidence type="ECO:0000256" key="2">
    <source>
        <dbReference type="ARBA" id="ARBA00022525"/>
    </source>
</evidence>
<keyword evidence="6" id="KW-1185">Reference proteome</keyword>
<protein>
    <recommendedName>
        <fullName evidence="4">Filamentous haemagglutinin FhaB/tRNA nuclease CdiA-like TPS domain-containing protein</fullName>
    </recommendedName>
</protein>
<evidence type="ECO:0000259" key="4">
    <source>
        <dbReference type="SMART" id="SM00912"/>
    </source>
</evidence>
<comment type="subcellular location">
    <subcellularLocation>
        <location evidence="1">Secreted</location>
    </subcellularLocation>
</comment>
<dbReference type="Proteomes" id="UP000824366">
    <property type="component" value="Chromosome"/>
</dbReference>
<dbReference type="PANTHER" id="PTHR12338">
    <property type="entry name" value="AUTOTRANSPORTER"/>
    <property type="match status" value="1"/>
</dbReference>
<dbReference type="Pfam" id="PF05860">
    <property type="entry name" value="TPS"/>
    <property type="match status" value="1"/>
</dbReference>
<name>A0ABM7MM38_9BURK</name>
<evidence type="ECO:0000313" key="5">
    <source>
        <dbReference type="EMBL" id="BCO27177.1"/>
    </source>
</evidence>
<accession>A0ABM7MM38</accession>
<proteinExistence type="predicted"/>
<dbReference type="PANTHER" id="PTHR12338:SF8">
    <property type="entry name" value="HEME_HEMOPEXIN-BINDING PROTEIN"/>
    <property type="match status" value="1"/>
</dbReference>
<keyword evidence="2" id="KW-0964">Secreted</keyword>
<dbReference type="SMART" id="SM00912">
    <property type="entry name" value="Haemagg_act"/>
    <property type="match status" value="1"/>
</dbReference>
<dbReference type="Pfam" id="PF13018">
    <property type="entry name" value="ESPR"/>
    <property type="match status" value="1"/>
</dbReference>
<dbReference type="InterPro" id="IPR012334">
    <property type="entry name" value="Pectin_lyas_fold"/>
</dbReference>
<dbReference type="Gene3D" id="3.30.160.710">
    <property type="match status" value="7"/>
</dbReference>
<dbReference type="InterPro" id="IPR024973">
    <property type="entry name" value="ESPR"/>
</dbReference>
<dbReference type="InterPro" id="IPR011050">
    <property type="entry name" value="Pectin_lyase_fold/virulence"/>
</dbReference>
<evidence type="ECO:0000256" key="1">
    <source>
        <dbReference type="ARBA" id="ARBA00004613"/>
    </source>
</evidence>
<evidence type="ECO:0000256" key="3">
    <source>
        <dbReference type="ARBA" id="ARBA00022729"/>
    </source>
</evidence>
<dbReference type="EMBL" id="AP024238">
    <property type="protein sequence ID" value="BCO27177.1"/>
    <property type="molecule type" value="Genomic_DNA"/>
</dbReference>
<dbReference type="Gene3D" id="2.160.20.10">
    <property type="entry name" value="Single-stranded right-handed beta-helix, Pectin lyase-like"/>
    <property type="match status" value="1"/>
</dbReference>
<dbReference type="SUPFAM" id="SSF51126">
    <property type="entry name" value="Pectin lyase-like"/>
    <property type="match status" value="1"/>
</dbReference>
<evidence type="ECO:0000313" key="6">
    <source>
        <dbReference type="Proteomes" id="UP000824366"/>
    </source>
</evidence>
<organism evidence="5 6">
    <name type="scientific">Rhodoferax lithotrophicus</name>
    <dbReference type="NCBI Taxonomy" id="2798804"/>
    <lineage>
        <taxon>Bacteria</taxon>
        <taxon>Pseudomonadati</taxon>
        <taxon>Pseudomonadota</taxon>
        <taxon>Betaproteobacteria</taxon>
        <taxon>Burkholderiales</taxon>
        <taxon>Comamonadaceae</taxon>
        <taxon>Rhodoferax</taxon>
    </lineage>
</organism>
<dbReference type="Pfam" id="PF18676">
    <property type="entry name" value="MBG_2"/>
    <property type="match status" value="8"/>
</dbReference>
<dbReference type="InterPro" id="IPR041286">
    <property type="entry name" value="MBG_2"/>
</dbReference>